<organism evidence="4 5">
    <name type="scientific">Umbelopsis vinacea</name>
    <dbReference type="NCBI Taxonomy" id="44442"/>
    <lineage>
        <taxon>Eukaryota</taxon>
        <taxon>Fungi</taxon>
        <taxon>Fungi incertae sedis</taxon>
        <taxon>Mucoromycota</taxon>
        <taxon>Mucoromycotina</taxon>
        <taxon>Umbelopsidomycetes</taxon>
        <taxon>Umbelopsidales</taxon>
        <taxon>Umbelopsidaceae</taxon>
        <taxon>Umbelopsis</taxon>
    </lineage>
</organism>
<dbReference type="PANTHER" id="PTHR24320:SF148">
    <property type="entry name" value="NAD(P)-BINDING ROSSMANN-FOLD SUPERFAMILY PROTEIN"/>
    <property type="match status" value="1"/>
</dbReference>
<protein>
    <submittedName>
        <fullName evidence="4">Uncharacterized protein</fullName>
    </submittedName>
</protein>
<dbReference type="AlphaFoldDB" id="A0A8H7UEU2"/>
<dbReference type="PROSITE" id="PS00061">
    <property type="entry name" value="ADH_SHORT"/>
    <property type="match status" value="1"/>
</dbReference>
<dbReference type="PANTHER" id="PTHR24320">
    <property type="entry name" value="RETINOL DEHYDROGENASE"/>
    <property type="match status" value="1"/>
</dbReference>
<dbReference type="InterPro" id="IPR002347">
    <property type="entry name" value="SDR_fam"/>
</dbReference>
<evidence type="ECO:0000313" key="5">
    <source>
        <dbReference type="Proteomes" id="UP000612746"/>
    </source>
</evidence>
<dbReference type="PRINTS" id="PR00081">
    <property type="entry name" value="GDHRDH"/>
</dbReference>
<evidence type="ECO:0000313" key="4">
    <source>
        <dbReference type="EMBL" id="KAG2180365.1"/>
    </source>
</evidence>
<proteinExistence type="inferred from homology"/>
<dbReference type="InterPro" id="IPR036291">
    <property type="entry name" value="NAD(P)-bd_dom_sf"/>
</dbReference>
<evidence type="ECO:0000256" key="3">
    <source>
        <dbReference type="ARBA" id="ARBA00023002"/>
    </source>
</evidence>
<name>A0A8H7UEU2_9FUNG</name>
<dbReference type="Gene3D" id="3.40.50.720">
    <property type="entry name" value="NAD(P)-binding Rossmann-like Domain"/>
    <property type="match status" value="1"/>
</dbReference>
<reference evidence="4" key="1">
    <citation type="submission" date="2020-12" db="EMBL/GenBank/DDBJ databases">
        <title>Metabolic potential, ecology and presence of endohyphal bacteria is reflected in genomic diversity of Mucoromycotina.</title>
        <authorList>
            <person name="Muszewska A."/>
            <person name="Okrasinska A."/>
            <person name="Steczkiewicz K."/>
            <person name="Drgas O."/>
            <person name="Orlowska M."/>
            <person name="Perlinska-Lenart U."/>
            <person name="Aleksandrzak-Piekarczyk T."/>
            <person name="Szatraj K."/>
            <person name="Zielenkiewicz U."/>
            <person name="Pilsyk S."/>
            <person name="Malc E."/>
            <person name="Mieczkowski P."/>
            <person name="Kruszewska J.S."/>
            <person name="Biernat P."/>
            <person name="Pawlowska J."/>
        </authorList>
    </citation>
    <scope>NUCLEOTIDE SEQUENCE</scope>
    <source>
        <strain evidence="4">WA0000051536</strain>
    </source>
</reference>
<dbReference type="SUPFAM" id="SSF51735">
    <property type="entry name" value="NAD(P)-binding Rossmann-fold domains"/>
    <property type="match status" value="1"/>
</dbReference>
<sequence length="312" mass="33929">MSFINNHTGKTVLITGASDGLGLEAAKHYAKAQFTTVMAGRSAEKLAKAAEAVRLAANIDATQADQKVYTICFDFSSLESVRDGVTQFLDLNLPLNILINNAGMFGMSREFTKDSNVFDKVLMINMVGPLLFTELLLPKMRESGGGKILIVSSSTHLPKKNSKKLILPLDNLDGSKTWSSQSSYAASKLADLWWAYVLADKLSDSEPKISVNAIDPGAIPSTGIAREAPWIVQKVLPYVLPLMTSNILTLEKAGEHYLGYGIDPQYASDNGIYYDRGNKVKSSEESYDMVKAKTVYNLACQVTGLDDSKVAV</sequence>
<keyword evidence="5" id="KW-1185">Reference proteome</keyword>
<dbReference type="EMBL" id="JAEPRA010000009">
    <property type="protein sequence ID" value="KAG2180365.1"/>
    <property type="molecule type" value="Genomic_DNA"/>
</dbReference>
<dbReference type="Proteomes" id="UP000612746">
    <property type="component" value="Unassembled WGS sequence"/>
</dbReference>
<dbReference type="Pfam" id="PF00106">
    <property type="entry name" value="adh_short"/>
    <property type="match status" value="1"/>
</dbReference>
<comment type="similarity">
    <text evidence="1">Belongs to the short-chain dehydrogenases/reductases (SDR) family.</text>
</comment>
<dbReference type="InterPro" id="IPR020904">
    <property type="entry name" value="Sc_DH/Rdtase_CS"/>
</dbReference>
<gene>
    <name evidence="4" type="ORF">INT44_003367</name>
</gene>
<evidence type="ECO:0000256" key="2">
    <source>
        <dbReference type="ARBA" id="ARBA00022857"/>
    </source>
</evidence>
<keyword evidence="3" id="KW-0560">Oxidoreductase</keyword>
<dbReference type="GO" id="GO:0016491">
    <property type="term" value="F:oxidoreductase activity"/>
    <property type="evidence" value="ECO:0007669"/>
    <property type="project" value="UniProtKB-KW"/>
</dbReference>
<evidence type="ECO:0000256" key="1">
    <source>
        <dbReference type="ARBA" id="ARBA00006484"/>
    </source>
</evidence>
<keyword evidence="2" id="KW-0521">NADP</keyword>
<dbReference type="OrthoDB" id="542013at2759"/>
<comment type="caution">
    <text evidence="4">The sequence shown here is derived from an EMBL/GenBank/DDBJ whole genome shotgun (WGS) entry which is preliminary data.</text>
</comment>
<accession>A0A8H7UEU2</accession>